<dbReference type="InterPro" id="IPR015421">
    <property type="entry name" value="PyrdxlP-dep_Trfase_major"/>
</dbReference>
<evidence type="ECO:0000313" key="8">
    <source>
        <dbReference type="Proteomes" id="UP000179769"/>
    </source>
</evidence>
<evidence type="ECO:0000256" key="3">
    <source>
        <dbReference type="ARBA" id="ARBA00022898"/>
    </source>
</evidence>
<evidence type="ECO:0000259" key="6">
    <source>
        <dbReference type="Pfam" id="PF00266"/>
    </source>
</evidence>
<evidence type="ECO:0000256" key="4">
    <source>
        <dbReference type="ARBA" id="ARBA00050776"/>
    </source>
</evidence>
<comment type="similarity">
    <text evidence="2">Belongs to the class-V pyridoxal-phosphate-dependent aminotransferase family. Csd subfamily.</text>
</comment>
<name>A0A1S1Q039_9ACTN</name>
<dbReference type="PANTHER" id="PTHR43586">
    <property type="entry name" value="CYSTEINE DESULFURASE"/>
    <property type="match status" value="1"/>
</dbReference>
<dbReference type="Proteomes" id="UP000179769">
    <property type="component" value="Unassembled WGS sequence"/>
</dbReference>
<dbReference type="AlphaFoldDB" id="A0A1S1Q039"/>
<dbReference type="InterPro" id="IPR000192">
    <property type="entry name" value="Aminotrans_V_dom"/>
</dbReference>
<evidence type="ECO:0000313" key="7">
    <source>
        <dbReference type="EMBL" id="OHV28258.1"/>
    </source>
</evidence>
<keyword evidence="8" id="KW-1185">Reference proteome</keyword>
<dbReference type="InterPro" id="IPR015422">
    <property type="entry name" value="PyrdxlP-dep_Trfase_small"/>
</dbReference>
<feature type="domain" description="Aminotransferase class V" evidence="6">
    <location>
        <begin position="44"/>
        <end position="431"/>
    </location>
</feature>
<dbReference type="InterPro" id="IPR020578">
    <property type="entry name" value="Aminotrans_V_PyrdxlP_BS"/>
</dbReference>
<comment type="cofactor">
    <cofactor evidence="1 5">
        <name>pyridoxal 5'-phosphate</name>
        <dbReference type="ChEBI" id="CHEBI:597326"/>
    </cofactor>
</comment>
<dbReference type="PROSITE" id="PS00595">
    <property type="entry name" value="AA_TRANSFER_CLASS_5"/>
    <property type="match status" value="1"/>
</dbReference>
<dbReference type="Gene3D" id="3.40.640.10">
    <property type="entry name" value="Type I PLP-dependent aspartate aminotransferase-like (Major domain)"/>
    <property type="match status" value="1"/>
</dbReference>
<comment type="catalytic activity">
    <reaction evidence="4">
        <text>(sulfur carrier)-H + L-cysteine = (sulfur carrier)-SH + L-alanine</text>
        <dbReference type="Rhea" id="RHEA:43892"/>
        <dbReference type="Rhea" id="RHEA-COMP:14737"/>
        <dbReference type="Rhea" id="RHEA-COMP:14739"/>
        <dbReference type="ChEBI" id="CHEBI:29917"/>
        <dbReference type="ChEBI" id="CHEBI:35235"/>
        <dbReference type="ChEBI" id="CHEBI:57972"/>
        <dbReference type="ChEBI" id="CHEBI:64428"/>
        <dbReference type="EC" id="2.8.1.7"/>
    </reaction>
</comment>
<dbReference type="Pfam" id="PF00266">
    <property type="entry name" value="Aminotran_5"/>
    <property type="match status" value="1"/>
</dbReference>
<gene>
    <name evidence="7" type="ORF">BBK14_03625</name>
</gene>
<organism evidence="7 8">
    <name type="scientific">Parafrankia soli</name>
    <dbReference type="NCBI Taxonomy" id="2599596"/>
    <lineage>
        <taxon>Bacteria</taxon>
        <taxon>Bacillati</taxon>
        <taxon>Actinomycetota</taxon>
        <taxon>Actinomycetes</taxon>
        <taxon>Frankiales</taxon>
        <taxon>Frankiaceae</taxon>
        <taxon>Parafrankia</taxon>
    </lineage>
</organism>
<dbReference type="Gene3D" id="3.90.1150.10">
    <property type="entry name" value="Aspartate Aminotransferase, domain 1"/>
    <property type="match status" value="1"/>
</dbReference>
<evidence type="ECO:0000256" key="2">
    <source>
        <dbReference type="ARBA" id="ARBA00010447"/>
    </source>
</evidence>
<protein>
    <submittedName>
        <fullName evidence="7">Segregation protein B</fullName>
    </submittedName>
</protein>
<keyword evidence="3" id="KW-0663">Pyridoxal phosphate</keyword>
<dbReference type="InterPro" id="IPR015424">
    <property type="entry name" value="PyrdxlP-dep_Trfase"/>
</dbReference>
<sequence length="502" mass="51926">MSFSYATTSPDVDREGPAVGALLDVVGAGIPVPLADGREVPYANLDQAASAPCLRGVAEHVERVLPYPASVHRGTGYSSAVCTALYEGARDAVRTFVGGRPDDVVIFTRNTTDSVNLLARCLPPQPPDPARTSDPGHAVPGGVVVFDLEHHANLLPWRSRPGCRWVPAAPTRADTLRALATALDTAPTSLVAVTGASNVTGEVPPLAEIVRLARAAGARVFVDGAQLVPHRRVDMAALGIDYLAFSGHKLYAPFGAGVLVGRPDWLAAAPPYLAGGGAVREVTSSAVAWADGPARHEAGSPNLLGATAIAAACRLLGALDARDLHQHEDLLRRRLVDGLRAIEGVTVHSLWADGDDPTESEAATRPIGVVTFSVAGRDPGFVAAVLSAEHGVGVRAGRFCAHPLLARLGADSGAIRASVGVSSTSADVDRLLAGLAELVGDGPRQRYHELSEGGWAPASDDRTLPPWVAAYLATDRVPGRVSAPGYGPDSAGLPAYSTPCGT</sequence>
<dbReference type="RefSeq" id="WP_071063624.1">
    <property type="nucleotide sequence ID" value="NZ_MAXA01000213.1"/>
</dbReference>
<accession>A0A1S1Q039</accession>
<dbReference type="EMBL" id="MAXA01000213">
    <property type="protein sequence ID" value="OHV28258.1"/>
    <property type="molecule type" value="Genomic_DNA"/>
</dbReference>
<evidence type="ECO:0000256" key="1">
    <source>
        <dbReference type="ARBA" id="ARBA00001933"/>
    </source>
</evidence>
<dbReference type="SUPFAM" id="SSF53383">
    <property type="entry name" value="PLP-dependent transferases"/>
    <property type="match status" value="1"/>
</dbReference>
<evidence type="ECO:0000256" key="5">
    <source>
        <dbReference type="RuleBase" id="RU004504"/>
    </source>
</evidence>
<reference evidence="8" key="1">
    <citation type="submission" date="2016-07" db="EMBL/GenBank/DDBJ databases">
        <title>Frankia sp. NRRL B-16219 Genome sequencing.</title>
        <authorList>
            <person name="Ghodhbane-Gtari F."/>
            <person name="Swanson E."/>
            <person name="Gueddou A."/>
            <person name="Louati M."/>
            <person name="Nouioui I."/>
            <person name="Hezbri K."/>
            <person name="Abebe-Akele F."/>
            <person name="Simpson S."/>
            <person name="Morris K."/>
            <person name="Thomas K."/>
            <person name="Gtari M."/>
            <person name="Tisa L.S."/>
        </authorList>
    </citation>
    <scope>NUCLEOTIDE SEQUENCE [LARGE SCALE GENOMIC DNA]</scope>
    <source>
        <strain evidence="8">NRRL B-16219</strain>
    </source>
</reference>
<dbReference type="PANTHER" id="PTHR43586:SF8">
    <property type="entry name" value="CYSTEINE DESULFURASE 1, CHLOROPLASTIC"/>
    <property type="match status" value="1"/>
</dbReference>
<comment type="caution">
    <text evidence="7">The sequence shown here is derived from an EMBL/GenBank/DDBJ whole genome shotgun (WGS) entry which is preliminary data.</text>
</comment>
<proteinExistence type="inferred from homology"/>
<dbReference type="OrthoDB" id="9804366at2"/>
<dbReference type="GO" id="GO:0031071">
    <property type="term" value="F:cysteine desulfurase activity"/>
    <property type="evidence" value="ECO:0007669"/>
    <property type="project" value="UniProtKB-EC"/>
</dbReference>